<evidence type="ECO:0000313" key="1">
    <source>
        <dbReference type="EMBL" id="MER2249703.1"/>
    </source>
</evidence>
<keyword evidence="2" id="KW-1185">Reference proteome</keyword>
<gene>
    <name evidence="1" type="ORF">ABS772_07215</name>
</gene>
<comment type="caution">
    <text evidence="1">The sequence shown here is derived from an EMBL/GenBank/DDBJ whole genome shotgun (WGS) entry which is preliminary data.</text>
</comment>
<dbReference type="Proteomes" id="UP001480955">
    <property type="component" value="Unassembled WGS sequence"/>
</dbReference>
<organism evidence="1 2">
    <name type="scientific">Methylorubrum podarium</name>
    <dbReference type="NCBI Taxonomy" id="200476"/>
    <lineage>
        <taxon>Bacteria</taxon>
        <taxon>Pseudomonadati</taxon>
        <taxon>Pseudomonadota</taxon>
        <taxon>Alphaproteobacteria</taxon>
        <taxon>Hyphomicrobiales</taxon>
        <taxon>Methylobacteriaceae</taxon>
        <taxon>Methylorubrum</taxon>
    </lineage>
</organism>
<protein>
    <submittedName>
        <fullName evidence="1">Uncharacterized protein</fullName>
    </submittedName>
</protein>
<accession>A0ABV1QJY1</accession>
<dbReference type="EMBL" id="JBELQE010000047">
    <property type="protein sequence ID" value="MER2249703.1"/>
    <property type="molecule type" value="Genomic_DNA"/>
</dbReference>
<evidence type="ECO:0000313" key="2">
    <source>
        <dbReference type="Proteomes" id="UP001480955"/>
    </source>
</evidence>
<name>A0ABV1QJY1_9HYPH</name>
<dbReference type="RefSeq" id="WP_350393321.1">
    <property type="nucleotide sequence ID" value="NZ_JBELQE010000047.1"/>
</dbReference>
<proteinExistence type="predicted"/>
<reference evidence="1 2" key="1">
    <citation type="submission" date="2024-06" db="EMBL/GenBank/DDBJ databases">
        <authorList>
            <person name="Campbell A.G."/>
        </authorList>
    </citation>
    <scope>NUCLEOTIDE SEQUENCE [LARGE SCALE GENOMIC DNA]</scope>
    <source>
        <strain evidence="1 2">EM12</strain>
    </source>
</reference>
<sequence>MIFDWLRAKIEEFRSQSIASKRNQKNISQIEDGTYRDASTFSNSKFNDEYDLACGILKRKLNEHFPDNYHASSCAGYDPQRDYSSERSEAIDKSSSAISCALRKGSGVNHAVELGLKSIGL</sequence>